<dbReference type="RefSeq" id="WP_145374921.1">
    <property type="nucleotide sequence ID" value="NZ_CP036276.1"/>
</dbReference>
<protein>
    <recommendedName>
        <fullName evidence="3">TIGR03067 domain-containing protein</fullName>
    </recommendedName>
</protein>
<reference evidence="1 2" key="1">
    <citation type="submission" date="2019-02" db="EMBL/GenBank/DDBJ databases">
        <title>Deep-cultivation of Planctomycetes and their phenomic and genomic characterization uncovers novel biology.</title>
        <authorList>
            <person name="Wiegand S."/>
            <person name="Jogler M."/>
            <person name="Boedeker C."/>
            <person name="Pinto D."/>
            <person name="Vollmers J."/>
            <person name="Rivas-Marin E."/>
            <person name="Kohn T."/>
            <person name="Peeters S.H."/>
            <person name="Heuer A."/>
            <person name="Rast P."/>
            <person name="Oberbeckmann S."/>
            <person name="Bunk B."/>
            <person name="Jeske O."/>
            <person name="Meyerdierks A."/>
            <person name="Storesund J.E."/>
            <person name="Kallscheuer N."/>
            <person name="Luecker S."/>
            <person name="Lage O.M."/>
            <person name="Pohl T."/>
            <person name="Merkel B.J."/>
            <person name="Hornburger P."/>
            <person name="Mueller R.-W."/>
            <person name="Bruemmer F."/>
            <person name="Labrenz M."/>
            <person name="Spormann A.M."/>
            <person name="Op den Camp H."/>
            <person name="Overmann J."/>
            <person name="Amann R."/>
            <person name="Jetten M.S.M."/>
            <person name="Mascher T."/>
            <person name="Medema M.H."/>
            <person name="Devos D.P."/>
            <person name="Kaster A.-K."/>
            <person name="Ovreas L."/>
            <person name="Rohde M."/>
            <person name="Galperin M.Y."/>
            <person name="Jogler C."/>
        </authorList>
    </citation>
    <scope>NUCLEOTIDE SEQUENCE [LARGE SCALE GENOMIC DNA]</scope>
    <source>
        <strain evidence="1 2">Mal52</strain>
    </source>
</reference>
<evidence type="ECO:0000313" key="1">
    <source>
        <dbReference type="EMBL" id="QDU42927.1"/>
    </source>
</evidence>
<dbReference type="Proteomes" id="UP000319383">
    <property type="component" value="Chromosome"/>
</dbReference>
<dbReference type="InterPro" id="IPR017504">
    <property type="entry name" value="CHP03067_Planctomycetes"/>
</dbReference>
<dbReference type="EMBL" id="CP036276">
    <property type="protein sequence ID" value="QDU42927.1"/>
    <property type="molecule type" value="Genomic_DNA"/>
</dbReference>
<proteinExistence type="predicted"/>
<gene>
    <name evidence="1" type="ORF">Mal52_13970</name>
</gene>
<evidence type="ECO:0000313" key="2">
    <source>
        <dbReference type="Proteomes" id="UP000319383"/>
    </source>
</evidence>
<dbReference type="AlphaFoldDB" id="A0A517ZKE6"/>
<evidence type="ECO:0008006" key="3">
    <source>
        <dbReference type="Google" id="ProtNLM"/>
    </source>
</evidence>
<organism evidence="1 2">
    <name type="scientific">Symmachiella dynata</name>
    <dbReference type="NCBI Taxonomy" id="2527995"/>
    <lineage>
        <taxon>Bacteria</taxon>
        <taxon>Pseudomonadati</taxon>
        <taxon>Planctomycetota</taxon>
        <taxon>Planctomycetia</taxon>
        <taxon>Planctomycetales</taxon>
        <taxon>Planctomycetaceae</taxon>
        <taxon>Symmachiella</taxon>
    </lineage>
</organism>
<sequence>MRFGIAMSLAVSMLMGAGAPENDAAPTCGTLNGVWRLSSGEADGKALSKSEMKDAKLVIKGDQYRVTLPEMGTFTGTQILDATQAPKTIDITDATGPHKGKTSLGLYEHKGNEFRVVFAPAGEPRPTSFKPQPESGQWMHVWKRVQE</sequence>
<accession>A0A517ZKE6</accession>
<name>A0A517ZKE6_9PLAN</name>
<dbReference type="NCBIfam" id="TIGR03067">
    <property type="entry name" value="Planc_TIGR03067"/>
    <property type="match status" value="1"/>
</dbReference>
<dbReference type="KEGG" id="sdyn:Mal52_13970"/>
<keyword evidence="2" id="KW-1185">Reference proteome</keyword>